<gene>
    <name evidence="1" type="ORF">GCM10011312_25320</name>
</gene>
<dbReference type="Gene3D" id="3.40.50.300">
    <property type="entry name" value="P-loop containing nucleotide triphosphate hydrolases"/>
    <property type="match status" value="1"/>
</dbReference>
<comment type="caution">
    <text evidence="1">The sequence shown here is derived from an EMBL/GenBank/DDBJ whole genome shotgun (WGS) entry which is preliminary data.</text>
</comment>
<reference evidence="1" key="2">
    <citation type="submission" date="2020-09" db="EMBL/GenBank/DDBJ databases">
        <authorList>
            <person name="Sun Q."/>
            <person name="Zhou Y."/>
        </authorList>
    </citation>
    <scope>NUCLEOTIDE SEQUENCE</scope>
    <source>
        <strain evidence="1">CGMCC 1.12924</strain>
    </source>
</reference>
<evidence type="ECO:0000313" key="2">
    <source>
        <dbReference type="Proteomes" id="UP000652231"/>
    </source>
</evidence>
<name>A0A8J2VE26_9FLAO</name>
<proteinExistence type="predicted"/>
<dbReference type="EMBL" id="BMGK01000013">
    <property type="protein sequence ID" value="GGE00842.1"/>
    <property type="molecule type" value="Genomic_DNA"/>
</dbReference>
<dbReference type="RefSeq" id="WP_188443123.1">
    <property type="nucleotide sequence ID" value="NZ_BMGK01000013.1"/>
</dbReference>
<protein>
    <recommendedName>
        <fullName evidence="3">Sulfotransferase</fullName>
    </recommendedName>
</protein>
<keyword evidence="2" id="KW-1185">Reference proteome</keyword>
<dbReference type="Proteomes" id="UP000652231">
    <property type="component" value="Unassembled WGS sequence"/>
</dbReference>
<reference evidence="1" key="1">
    <citation type="journal article" date="2014" name="Int. J. Syst. Evol. Microbiol.">
        <title>Complete genome sequence of Corynebacterium casei LMG S-19264T (=DSM 44701T), isolated from a smear-ripened cheese.</title>
        <authorList>
            <consortium name="US DOE Joint Genome Institute (JGI-PGF)"/>
            <person name="Walter F."/>
            <person name="Albersmeier A."/>
            <person name="Kalinowski J."/>
            <person name="Ruckert C."/>
        </authorList>
    </citation>
    <scope>NUCLEOTIDE SEQUENCE</scope>
    <source>
        <strain evidence="1">CGMCC 1.12924</strain>
    </source>
</reference>
<dbReference type="AlphaFoldDB" id="A0A8J2VE26"/>
<organism evidence="1 2">
    <name type="scientific">Planktosalinus lacus</name>
    <dbReference type="NCBI Taxonomy" id="1526573"/>
    <lineage>
        <taxon>Bacteria</taxon>
        <taxon>Pseudomonadati</taxon>
        <taxon>Bacteroidota</taxon>
        <taxon>Flavobacteriia</taxon>
        <taxon>Flavobacteriales</taxon>
        <taxon>Flavobacteriaceae</taxon>
        <taxon>Planktosalinus</taxon>
    </lineage>
</organism>
<dbReference type="SUPFAM" id="SSF52540">
    <property type="entry name" value="P-loop containing nucleoside triphosphate hydrolases"/>
    <property type="match status" value="1"/>
</dbReference>
<evidence type="ECO:0008006" key="3">
    <source>
        <dbReference type="Google" id="ProtNLM"/>
    </source>
</evidence>
<dbReference type="InterPro" id="IPR027417">
    <property type="entry name" value="P-loop_NTPase"/>
</dbReference>
<evidence type="ECO:0000313" key="1">
    <source>
        <dbReference type="EMBL" id="GGE00842.1"/>
    </source>
</evidence>
<accession>A0A8J2VE26</accession>
<sequence>MIKKNIILTGPPRSGTTLTCNLLNRLPNVVALHEPMNLKLFPDKTEGLKNTIDFFENMRTMIDEEGFAISKVKDGVIPTNPFEEGASNRTSIVKKGKFKINKQLSPDYVLVIKHNGHFTFLLKELKNHFPCYSVIRNPVSTIASWNSINVPVSKGNLTVLKGLNPVLFEDLNTIGDLFLRQIALYNEIVKSYSLLNEKNIIRYEDLITSSGKVLSAITEVATELQVKLINKNKVNSYNFDQMEMIANKILRDQGAWRDFYTEQEILDTLKFYNQ</sequence>